<dbReference type="Pfam" id="PF00756">
    <property type="entry name" value="Esterase"/>
    <property type="match status" value="1"/>
</dbReference>
<dbReference type="Gene3D" id="3.40.50.1820">
    <property type="entry name" value="alpha/beta hydrolase"/>
    <property type="match status" value="1"/>
</dbReference>
<dbReference type="SUPFAM" id="SSF81296">
    <property type="entry name" value="E set domains"/>
    <property type="match status" value="1"/>
</dbReference>
<dbReference type="PANTHER" id="PTHR48098">
    <property type="entry name" value="ENTEROCHELIN ESTERASE-RELATED"/>
    <property type="match status" value="1"/>
</dbReference>
<dbReference type="SUPFAM" id="SSF53474">
    <property type="entry name" value="alpha/beta-Hydrolases"/>
    <property type="match status" value="1"/>
</dbReference>
<dbReference type="GO" id="GO:0016747">
    <property type="term" value="F:acyltransferase activity, transferring groups other than amino-acyl groups"/>
    <property type="evidence" value="ECO:0007669"/>
    <property type="project" value="TreeGrafter"/>
</dbReference>
<dbReference type="EMBL" id="JABAGL010000001">
    <property type="protein sequence ID" value="NME84482.1"/>
    <property type="molecule type" value="Genomic_DNA"/>
</dbReference>
<organism evidence="2 3">
    <name type="scientific">Bacteroides eggerthii</name>
    <dbReference type="NCBI Taxonomy" id="28111"/>
    <lineage>
        <taxon>Bacteria</taxon>
        <taxon>Pseudomonadati</taxon>
        <taxon>Bacteroidota</taxon>
        <taxon>Bacteroidia</taxon>
        <taxon>Bacteroidales</taxon>
        <taxon>Bacteroidaceae</taxon>
        <taxon>Bacteroides</taxon>
    </lineage>
</organism>
<keyword evidence="1" id="KW-0732">Signal</keyword>
<dbReference type="InterPro" id="IPR050583">
    <property type="entry name" value="Mycobacterial_A85_antigen"/>
</dbReference>
<dbReference type="Proteomes" id="UP000520291">
    <property type="component" value="Unassembled WGS sequence"/>
</dbReference>
<evidence type="ECO:0000256" key="1">
    <source>
        <dbReference type="SAM" id="SignalP"/>
    </source>
</evidence>
<proteinExistence type="predicted"/>
<feature type="chain" id="PRO_5031291185" evidence="1">
    <location>
        <begin position="21"/>
        <end position="379"/>
    </location>
</feature>
<sequence>MNRILIFLLFQAVCSGILMAQSGRPAKSESMLPGQRGELNVRNAVYPRLLPGNRIEFKIKAPDAKKVQIDLGRKYDLVRNADGEWCGVTDPLTQGFHYYFLIIDGISVADPASESFYGCSMMASGVEIPYPEGDVRFYMADVPHGDIRMKRYFSKTSNDWRRMFVYCPPGYDSSTQSYPVLYLQHGGGEDERGWANQGRTDIIMDNLIAKGEAKPMIIVMTDGNTHDFESELLKECIPFVEKNFRVKTDRNNRALAGLSMGGIQTLNVGIPNLDNFAYLGIFSSGWWANPTPFGGGNDNEKYYKMLQDKKDDYNTKLKQFWISMGGKEDIAYNNCQVMMKRFDQIGIKYTYFETPGGHTWPVWRESLYQFAPLLFKQRQ</sequence>
<dbReference type="AlphaFoldDB" id="A0A7X9XGM1"/>
<accession>A0A7X9XGM1</accession>
<feature type="signal peptide" evidence="1">
    <location>
        <begin position="1"/>
        <end position="20"/>
    </location>
</feature>
<dbReference type="RefSeq" id="WP_168946972.1">
    <property type="nucleotide sequence ID" value="NZ_JABAGL010000001.1"/>
</dbReference>
<dbReference type="InterPro" id="IPR013783">
    <property type="entry name" value="Ig-like_fold"/>
</dbReference>
<dbReference type="InterPro" id="IPR014756">
    <property type="entry name" value="Ig_E-set"/>
</dbReference>
<comment type="caution">
    <text evidence="2">The sequence shown here is derived from an EMBL/GenBank/DDBJ whole genome shotgun (WGS) entry which is preliminary data.</text>
</comment>
<dbReference type="Gene3D" id="2.60.40.10">
    <property type="entry name" value="Immunoglobulins"/>
    <property type="match status" value="1"/>
</dbReference>
<reference evidence="2 3" key="1">
    <citation type="submission" date="2020-04" db="EMBL/GenBank/DDBJ databases">
        <authorList>
            <person name="Hitch T.C.A."/>
            <person name="Wylensek D."/>
            <person name="Clavel T."/>
        </authorList>
    </citation>
    <scope>NUCLEOTIDE SEQUENCE [LARGE SCALE GENOMIC DNA]</scope>
    <source>
        <strain evidence="2 3">WCA3-601-WT-5E</strain>
    </source>
</reference>
<dbReference type="CDD" id="cd02858">
    <property type="entry name" value="E_set_Esterase_N"/>
    <property type="match status" value="1"/>
</dbReference>
<gene>
    <name evidence="2" type="ORF">HF841_00300</name>
</gene>
<dbReference type="InterPro" id="IPR000801">
    <property type="entry name" value="Esterase-like"/>
</dbReference>
<name>A0A7X9XGM1_9BACE</name>
<evidence type="ECO:0000313" key="3">
    <source>
        <dbReference type="Proteomes" id="UP000520291"/>
    </source>
</evidence>
<protein>
    <submittedName>
        <fullName evidence="2">Esterase</fullName>
    </submittedName>
</protein>
<evidence type="ECO:0000313" key="2">
    <source>
        <dbReference type="EMBL" id="NME84482.1"/>
    </source>
</evidence>
<dbReference type="InterPro" id="IPR029058">
    <property type="entry name" value="AB_hydrolase_fold"/>
</dbReference>
<dbReference type="PANTHER" id="PTHR48098:SF1">
    <property type="entry name" value="DIACYLGLYCEROL ACYLTRANSFERASE_MYCOLYLTRANSFERASE AG85A"/>
    <property type="match status" value="1"/>
</dbReference>